<evidence type="ECO:0000256" key="1">
    <source>
        <dbReference type="SAM" id="Phobius"/>
    </source>
</evidence>
<feature type="transmembrane region" description="Helical" evidence="1">
    <location>
        <begin position="29"/>
        <end position="49"/>
    </location>
</feature>
<keyword evidence="1" id="KW-0472">Membrane</keyword>
<dbReference type="OrthoDB" id="3733188at2759"/>
<dbReference type="GeneID" id="54290306"/>
<keyword evidence="1" id="KW-1133">Transmembrane helix</keyword>
<gene>
    <name evidence="2" type="ORF">BU24DRAFT_475640</name>
</gene>
<dbReference type="AlphaFoldDB" id="A0A6A5Y001"/>
<keyword evidence="1" id="KW-0812">Transmembrane</keyword>
<dbReference type="PANTHER" id="PTHR35896:SF3">
    <property type="entry name" value="MAJOR FACILITATOR SUPERFAMILY TRANSPORTER"/>
    <property type="match status" value="1"/>
</dbReference>
<keyword evidence="3" id="KW-1185">Reference proteome</keyword>
<accession>A0A6A5Y001</accession>
<dbReference type="Proteomes" id="UP000799778">
    <property type="component" value="Unassembled WGS sequence"/>
</dbReference>
<name>A0A6A5Y001_9PLEO</name>
<protein>
    <submittedName>
        <fullName evidence="2">Uncharacterized protein</fullName>
    </submittedName>
</protein>
<evidence type="ECO:0000313" key="3">
    <source>
        <dbReference type="Proteomes" id="UP000799778"/>
    </source>
</evidence>
<dbReference type="InterPro" id="IPR053008">
    <property type="entry name" value="Phomopsin_biosynth_assoc"/>
</dbReference>
<dbReference type="RefSeq" id="XP_033386918.1">
    <property type="nucleotide sequence ID" value="XM_033532909.1"/>
</dbReference>
<dbReference type="EMBL" id="ML978067">
    <property type="protein sequence ID" value="KAF2018579.1"/>
    <property type="molecule type" value="Genomic_DNA"/>
</dbReference>
<dbReference type="PANTHER" id="PTHR35896">
    <property type="entry name" value="IG-LIKE DOMAIN-CONTAINING PROTEIN"/>
    <property type="match status" value="1"/>
</dbReference>
<organism evidence="2 3">
    <name type="scientific">Aaosphaeria arxii CBS 175.79</name>
    <dbReference type="NCBI Taxonomy" id="1450172"/>
    <lineage>
        <taxon>Eukaryota</taxon>
        <taxon>Fungi</taxon>
        <taxon>Dikarya</taxon>
        <taxon>Ascomycota</taxon>
        <taxon>Pezizomycotina</taxon>
        <taxon>Dothideomycetes</taxon>
        <taxon>Pleosporomycetidae</taxon>
        <taxon>Pleosporales</taxon>
        <taxon>Pleosporales incertae sedis</taxon>
        <taxon>Aaosphaeria</taxon>
    </lineage>
</organism>
<proteinExistence type="predicted"/>
<reference evidence="2" key="1">
    <citation type="journal article" date="2020" name="Stud. Mycol.">
        <title>101 Dothideomycetes genomes: a test case for predicting lifestyles and emergence of pathogens.</title>
        <authorList>
            <person name="Haridas S."/>
            <person name="Albert R."/>
            <person name="Binder M."/>
            <person name="Bloem J."/>
            <person name="Labutti K."/>
            <person name="Salamov A."/>
            <person name="Andreopoulos B."/>
            <person name="Baker S."/>
            <person name="Barry K."/>
            <person name="Bills G."/>
            <person name="Bluhm B."/>
            <person name="Cannon C."/>
            <person name="Castanera R."/>
            <person name="Culley D."/>
            <person name="Daum C."/>
            <person name="Ezra D."/>
            <person name="Gonzalez J."/>
            <person name="Henrissat B."/>
            <person name="Kuo A."/>
            <person name="Liang C."/>
            <person name="Lipzen A."/>
            <person name="Lutzoni F."/>
            <person name="Magnuson J."/>
            <person name="Mondo S."/>
            <person name="Nolan M."/>
            <person name="Ohm R."/>
            <person name="Pangilinan J."/>
            <person name="Park H.-J."/>
            <person name="Ramirez L."/>
            <person name="Alfaro M."/>
            <person name="Sun H."/>
            <person name="Tritt A."/>
            <person name="Yoshinaga Y."/>
            <person name="Zwiers L.-H."/>
            <person name="Turgeon B."/>
            <person name="Goodwin S."/>
            <person name="Spatafora J."/>
            <person name="Crous P."/>
            <person name="Grigoriev I."/>
        </authorList>
    </citation>
    <scope>NUCLEOTIDE SEQUENCE</scope>
    <source>
        <strain evidence="2">CBS 175.79</strain>
    </source>
</reference>
<sequence length="209" mass="23919">MMETINIHGKDPLVQAHHRKRFSFFKSHWGSALAFGLTLITFLTLQSAYNKTYNASGLVIPKCGPTVAEAKAQGCVFDLLNYSWTPPACYDKELSEEMMEEEFKARGPWRWYLADNFTQEIPQDVEDLGTRKQVYVEHRYHVLHCLGTWRTLHRSVMDGRPGLVPDSIDYGHTTHCTQFIRDSALDYGEKPKQETVALVFSGCVRTGDR</sequence>
<evidence type="ECO:0000313" key="2">
    <source>
        <dbReference type="EMBL" id="KAF2018579.1"/>
    </source>
</evidence>